<organism evidence="3 4">
    <name type="scientific">Stylonychia lemnae</name>
    <name type="common">Ciliate</name>
    <dbReference type="NCBI Taxonomy" id="5949"/>
    <lineage>
        <taxon>Eukaryota</taxon>
        <taxon>Sar</taxon>
        <taxon>Alveolata</taxon>
        <taxon>Ciliophora</taxon>
        <taxon>Intramacronucleata</taxon>
        <taxon>Spirotrichea</taxon>
        <taxon>Stichotrichia</taxon>
        <taxon>Sporadotrichida</taxon>
        <taxon>Oxytrichidae</taxon>
        <taxon>Stylonychinae</taxon>
        <taxon>Stylonychia</taxon>
    </lineage>
</organism>
<dbReference type="GO" id="GO:0005216">
    <property type="term" value="F:monoatomic ion channel activity"/>
    <property type="evidence" value="ECO:0007669"/>
    <property type="project" value="InterPro"/>
</dbReference>
<evidence type="ECO:0000313" key="3">
    <source>
        <dbReference type="EMBL" id="CDW87129.1"/>
    </source>
</evidence>
<dbReference type="InParanoid" id="A0A078AY88"/>
<evidence type="ECO:0000313" key="4">
    <source>
        <dbReference type="Proteomes" id="UP000039865"/>
    </source>
</evidence>
<keyword evidence="2" id="KW-0472">Membrane</keyword>
<feature type="transmembrane region" description="Helical" evidence="2">
    <location>
        <begin position="686"/>
        <end position="714"/>
    </location>
</feature>
<feature type="transmembrane region" description="Helical" evidence="2">
    <location>
        <begin position="625"/>
        <end position="647"/>
    </location>
</feature>
<dbReference type="PANTHER" id="PTHR10582">
    <property type="entry name" value="TRANSIENT RECEPTOR POTENTIAL ION CHANNEL PROTEIN"/>
    <property type="match status" value="1"/>
</dbReference>
<name>A0A078AY88_STYLE</name>
<keyword evidence="4" id="KW-1185">Reference proteome</keyword>
<sequence length="853" mass="100932">MNPIKQETKVQYGGESRYTAITNEDQNKEYTSIFEKLKEFDLKSYQIEEDIDLIEEYSSDYEYEIKAHMHIEIRNLLLIKFERQKDGKNQHFFQIRNLKLNKVSQIKINQISRNLLQGFSNQKNGFNNVISRQLQMEDLHFFCCYVFKKANYEFIEKVAMKTLKQVDNLEQQYAISVDNQLNAICPQTGKKECLSQLVINKYHGIKSAQKLQSYLIIYSKSQVEHEDDQCDLHIYDITTFNIVNSYSFNKTDDYYGTIVDQEDYSTFYFLKTKMKKIHIFSNYPELYDAYPLELNGVQLNPLVENSRISLIGDQFFLQSVWDEQQEFENYYLIQIDKINSNLAGLKLLDKDLEVLKYMTRDDILRIRDFEGFQLFRDCKIEDLSTHDRFIRIIDDTEVLLNGRRVINIKEIFQKSESSLEFLIDERNNSGVYLAQYLDNKLQIFDIRSQQLQQWIINTDKDQQTLMNLGYKLVIELLSTQIKQYLDFIPGLRSKDSPFDYNLENGQQKIVNLLLNNFLSKLPVYQIFDSLLPYINEDGRELIQGINLVNVLDVYNKYDILFVDKQQKKQASILNIIEFVSDSVDSVVLMFIIVITLSFVKLYYFLRIYEGFSFLVQMIAKVFQDLKFFIAFFLIFIVQFGLIFTVLFKASPIEEYEGVDAFGYYLMIFRIAAGDFSTDKYREQSQYLVILTWIVWIVAVIALNVVFMNFIIAVISESYEKVMQKIIAESFKVKVSMIREREQFFSEKQLMSEKNFPQYLVLRRQVNQESQENGEWQGFIKDIKNTLRNAVVKSKNEMIQNLTLIQSTHQKDNETMLKNINEMKTKQDAFEKYVRESLKQLLENAEKQKSTTIK</sequence>
<keyword evidence="2" id="KW-1133">Transmembrane helix</keyword>
<dbReference type="GO" id="GO:0005886">
    <property type="term" value="C:plasma membrane"/>
    <property type="evidence" value="ECO:0007669"/>
    <property type="project" value="TreeGrafter"/>
</dbReference>
<dbReference type="EMBL" id="CCKQ01015307">
    <property type="protein sequence ID" value="CDW87129.1"/>
    <property type="molecule type" value="Genomic_DNA"/>
</dbReference>
<protein>
    <submittedName>
        <fullName evidence="3">Wd-40 repeat protein</fullName>
    </submittedName>
</protein>
<accession>A0A078AY88</accession>
<dbReference type="AlphaFoldDB" id="A0A078AY88"/>
<dbReference type="PANTHER" id="PTHR10582:SF2">
    <property type="entry name" value="INACTIVE"/>
    <property type="match status" value="1"/>
</dbReference>
<dbReference type="OrthoDB" id="6108356at2759"/>
<keyword evidence="2" id="KW-0812">Transmembrane</keyword>
<dbReference type="InterPro" id="IPR024862">
    <property type="entry name" value="TRPV"/>
</dbReference>
<proteinExistence type="predicted"/>
<evidence type="ECO:0000256" key="1">
    <source>
        <dbReference type="ARBA" id="ARBA00022737"/>
    </source>
</evidence>
<keyword evidence="1" id="KW-0677">Repeat</keyword>
<dbReference type="GO" id="GO:0098703">
    <property type="term" value="P:calcium ion import across plasma membrane"/>
    <property type="evidence" value="ECO:0007669"/>
    <property type="project" value="TreeGrafter"/>
</dbReference>
<gene>
    <name evidence="3" type="primary">Contig11182.g11949</name>
    <name evidence="3" type="ORF">STYLEM_16231</name>
</gene>
<dbReference type="Proteomes" id="UP000039865">
    <property type="component" value="Unassembled WGS sequence"/>
</dbReference>
<evidence type="ECO:0000256" key="2">
    <source>
        <dbReference type="SAM" id="Phobius"/>
    </source>
</evidence>
<reference evidence="3 4" key="1">
    <citation type="submission" date="2014-06" db="EMBL/GenBank/DDBJ databases">
        <authorList>
            <person name="Swart Estienne"/>
        </authorList>
    </citation>
    <scope>NUCLEOTIDE SEQUENCE [LARGE SCALE GENOMIC DNA]</scope>
    <source>
        <strain evidence="3 4">130c</strain>
    </source>
</reference>
<feature type="transmembrane region" description="Helical" evidence="2">
    <location>
        <begin position="586"/>
        <end position="605"/>
    </location>
</feature>